<dbReference type="Gramene" id="QL11p006726:mrna">
    <property type="protein sequence ID" value="QL11p006726:mrna"/>
    <property type="gene ID" value="QL11p006726"/>
</dbReference>
<dbReference type="PANTHER" id="PTHR36607">
    <property type="entry name" value="1,2-DIHYDROXY-3-KETO-5-METHYLTHIOPENTENE DIOXYGENASE 4"/>
    <property type="match status" value="1"/>
</dbReference>
<dbReference type="Proteomes" id="UP000594261">
    <property type="component" value="Chromosome 11"/>
</dbReference>
<feature type="domain" description="Aminotransferase-like plant mobile" evidence="2">
    <location>
        <begin position="305"/>
        <end position="527"/>
    </location>
</feature>
<dbReference type="EMBL" id="LRBV02000011">
    <property type="status" value="NOT_ANNOTATED_CDS"/>
    <property type="molecule type" value="Genomic_DNA"/>
</dbReference>
<dbReference type="PANTHER" id="PTHR36607:SF20">
    <property type="entry name" value="AMINOTRANSFERASE-LIKE PLANT MOBILE DOMAIN-CONTAINING PROTEIN"/>
    <property type="match status" value="1"/>
</dbReference>
<sequence length="729" mass="82037">MELSLRERVQAFSFKDSNIGDKPALFIYSEKDNKEVKPLTLITRPPIIGEFSPKWDWDICPPNLPQWSQAAPQNVDASATLLLASHHTNIASMKPYLSLGREIVAGRTNWEYSFNMNGGISYIPLYWEWLEDILSRCKETLKAANLYEAVFASLFTYDFNEHLVKSFCECWSPTTNTLHTLVVSISTWDLHKLGGLPIRGLFYDEVVPTAKELEGVDDQGKNYLPQSCHYLFIVYHHLQHQMKKQSKVNVNNWIAFWFKGDERYPTPKKQAKKGLHPKRSQNPSGLILDRGPWKDKEHAALFDLQDLGSIRASTFKIASLMASGEIFGLAVPILASIYRGLNTIFNNPVPSKSSNGFAVHYVYAWMSHFFKSHRVVNDELEKPMMTRYSGVSYEVPFEEVSARDRIRSGKDFFWHGTSFRSDLDLTFEDNGGLSVLRLGYFMSLCFGYLSLRCEDHCVVESYSPHRFSRRFGFYQNIPSDLKKRIQTAKIALFLAKPPASKSRKGKKEQATMSPSHQLQFIENPSSTTIAVQKRGTKHSSDMQYEDTLVVSDDDASKDSDANWNHIRKSSKGISTMTLADHVPTSTHNKPSIVNLETKKHKVNNAMASPKPVNDTNKVSSQQEQGMSMSKQGALMLGDLLLSQLSDFTLNKIFPKDESVLVNPGPPLVGQAGAYFLGLSGDSLYQDVDRPIEVLERRGQGSFSAVPLDSPAIDNSSSARYLLGTGPGPR</sequence>
<dbReference type="Pfam" id="PF10536">
    <property type="entry name" value="PMD"/>
    <property type="match status" value="1"/>
</dbReference>
<proteinExistence type="predicted"/>
<dbReference type="AlphaFoldDB" id="A0A7N2MVQ0"/>
<reference evidence="3 4" key="1">
    <citation type="journal article" date="2016" name="G3 (Bethesda)">
        <title>First Draft Assembly and Annotation of the Genome of a California Endemic Oak Quercus lobata Nee (Fagaceae).</title>
        <authorList>
            <person name="Sork V.L."/>
            <person name="Fitz-Gibbon S.T."/>
            <person name="Puiu D."/>
            <person name="Crepeau M."/>
            <person name="Gugger P.F."/>
            <person name="Sherman R."/>
            <person name="Stevens K."/>
            <person name="Langley C.H."/>
            <person name="Pellegrini M."/>
            <person name="Salzberg S.L."/>
        </authorList>
    </citation>
    <scope>NUCLEOTIDE SEQUENCE [LARGE SCALE GENOMIC DNA]</scope>
    <source>
        <strain evidence="3 4">cv. SW786</strain>
    </source>
</reference>
<accession>A0A7N2MVQ0</accession>
<organism evidence="3 4">
    <name type="scientific">Quercus lobata</name>
    <name type="common">Valley oak</name>
    <dbReference type="NCBI Taxonomy" id="97700"/>
    <lineage>
        <taxon>Eukaryota</taxon>
        <taxon>Viridiplantae</taxon>
        <taxon>Streptophyta</taxon>
        <taxon>Embryophyta</taxon>
        <taxon>Tracheophyta</taxon>
        <taxon>Spermatophyta</taxon>
        <taxon>Magnoliopsida</taxon>
        <taxon>eudicotyledons</taxon>
        <taxon>Gunneridae</taxon>
        <taxon>Pentapetalae</taxon>
        <taxon>rosids</taxon>
        <taxon>fabids</taxon>
        <taxon>Fagales</taxon>
        <taxon>Fagaceae</taxon>
        <taxon>Quercus</taxon>
    </lineage>
</organism>
<evidence type="ECO:0000259" key="2">
    <source>
        <dbReference type="Pfam" id="PF10536"/>
    </source>
</evidence>
<dbReference type="EnsemblPlants" id="QL11p006726:mrna">
    <property type="protein sequence ID" value="QL11p006726:mrna"/>
    <property type="gene ID" value="QL11p006726"/>
</dbReference>
<evidence type="ECO:0000256" key="1">
    <source>
        <dbReference type="SAM" id="MobiDB-lite"/>
    </source>
</evidence>
<keyword evidence="4" id="KW-1185">Reference proteome</keyword>
<protein>
    <recommendedName>
        <fullName evidence="2">Aminotransferase-like plant mobile domain-containing protein</fullName>
    </recommendedName>
</protein>
<name>A0A7N2MVQ0_QUELO</name>
<feature type="region of interest" description="Disordered" evidence="1">
    <location>
        <begin position="706"/>
        <end position="729"/>
    </location>
</feature>
<reference evidence="3" key="2">
    <citation type="submission" date="2021-01" db="UniProtKB">
        <authorList>
            <consortium name="EnsemblPlants"/>
        </authorList>
    </citation>
    <scope>IDENTIFICATION</scope>
</reference>
<dbReference type="InParanoid" id="A0A7N2MVQ0"/>
<evidence type="ECO:0000313" key="4">
    <source>
        <dbReference type="Proteomes" id="UP000594261"/>
    </source>
</evidence>
<evidence type="ECO:0000313" key="3">
    <source>
        <dbReference type="EnsemblPlants" id="QL11p006726:mrna"/>
    </source>
</evidence>
<dbReference type="OMA" id="HELIRFW"/>
<dbReference type="InterPro" id="IPR019557">
    <property type="entry name" value="AminoTfrase-like_pln_mobile"/>
</dbReference>